<sequence length="147" mass="16632">MEKISSKRQRREFRKIAKFVFEDSGEVFYLNADGFIKSRQAGIGKCGKSKISSSIPDNQKMHHLPPCQMPSSSPTATAALSIDNKGEEVNKREEETNEPNFDFTITEESDLLLDLRTTEADFMNEGMVSESDYFTISDTCEVFNDLL</sequence>
<protein>
    <submittedName>
        <fullName evidence="1">Uncharacterized protein</fullName>
    </submittedName>
</protein>
<proteinExistence type="predicted"/>
<evidence type="ECO:0000313" key="2">
    <source>
        <dbReference type="Proteomes" id="UP001470230"/>
    </source>
</evidence>
<keyword evidence="2" id="KW-1185">Reference proteome</keyword>
<organism evidence="1 2">
    <name type="scientific">Tritrichomonas musculus</name>
    <dbReference type="NCBI Taxonomy" id="1915356"/>
    <lineage>
        <taxon>Eukaryota</taxon>
        <taxon>Metamonada</taxon>
        <taxon>Parabasalia</taxon>
        <taxon>Tritrichomonadida</taxon>
        <taxon>Tritrichomonadidae</taxon>
        <taxon>Tritrichomonas</taxon>
    </lineage>
</organism>
<reference evidence="1 2" key="1">
    <citation type="submission" date="2024-04" db="EMBL/GenBank/DDBJ databases">
        <title>Tritrichomonas musculus Genome.</title>
        <authorList>
            <person name="Alves-Ferreira E."/>
            <person name="Grigg M."/>
            <person name="Lorenzi H."/>
            <person name="Galac M."/>
        </authorList>
    </citation>
    <scope>NUCLEOTIDE SEQUENCE [LARGE SCALE GENOMIC DNA]</scope>
    <source>
        <strain evidence="1 2">EAF2021</strain>
    </source>
</reference>
<dbReference type="Proteomes" id="UP001470230">
    <property type="component" value="Unassembled WGS sequence"/>
</dbReference>
<comment type="caution">
    <text evidence="1">The sequence shown here is derived from an EMBL/GenBank/DDBJ whole genome shotgun (WGS) entry which is preliminary data.</text>
</comment>
<accession>A0ABR2H967</accession>
<name>A0ABR2H967_9EUKA</name>
<evidence type="ECO:0000313" key="1">
    <source>
        <dbReference type="EMBL" id="KAK8842743.1"/>
    </source>
</evidence>
<gene>
    <name evidence="1" type="ORF">M9Y10_025607</name>
</gene>
<dbReference type="EMBL" id="JAPFFF010000037">
    <property type="protein sequence ID" value="KAK8842743.1"/>
    <property type="molecule type" value="Genomic_DNA"/>
</dbReference>